<evidence type="ECO:0000313" key="2">
    <source>
        <dbReference type="Proteomes" id="UP000036987"/>
    </source>
</evidence>
<sequence length="425" mass="47258">MDITSMPAEYDDQAGAYVDKAWNLLTILIRRGRPVPIYSLAVGCTSEEVEHLCRIPNSPLMLTGDRFVCISQYAMMSFIQFVFRASGRVTLGVDAGVTMLSRRKRKRSALTPIASKRRSVLLLQDQTEIEEADANGSLQSSSNQIQCDFINKGIWFDRSDSNFLSADYINYAMTIYKQHNAMDSLILSHNDIFSKGVWSNTNYDSRLSNVDMVCNHSGPLVVRDSAASTDSDNHSNGIGTKINKISQIAKTTHTILISDYDADQQTQEIMPDVPVALKTSVEKCTQSTSEIMAKKSFKHDSGQLFPSDFSKTFVKLNNLTKQVNCNFSHTKVGSSGLLGSFKPPISYDASDNDKTQYCAKPSVEIDKLYKPATCDSGHHADFISGKLLYFIFLTFEYDTKDMRNLGVPCSCLPNGRVSNESSFCL</sequence>
<organism evidence="1 2">
    <name type="scientific">Zostera marina</name>
    <name type="common">Eelgrass</name>
    <dbReference type="NCBI Taxonomy" id="29655"/>
    <lineage>
        <taxon>Eukaryota</taxon>
        <taxon>Viridiplantae</taxon>
        <taxon>Streptophyta</taxon>
        <taxon>Embryophyta</taxon>
        <taxon>Tracheophyta</taxon>
        <taxon>Spermatophyta</taxon>
        <taxon>Magnoliopsida</taxon>
        <taxon>Liliopsida</taxon>
        <taxon>Zosteraceae</taxon>
        <taxon>Zostera</taxon>
    </lineage>
</organism>
<dbReference type="STRING" id="29655.A0A0K9P617"/>
<dbReference type="OrthoDB" id="10020333at2759"/>
<reference evidence="2" key="1">
    <citation type="journal article" date="2016" name="Nature">
        <title>The genome of the seagrass Zostera marina reveals angiosperm adaptation to the sea.</title>
        <authorList>
            <person name="Olsen J.L."/>
            <person name="Rouze P."/>
            <person name="Verhelst B."/>
            <person name="Lin Y.-C."/>
            <person name="Bayer T."/>
            <person name="Collen J."/>
            <person name="Dattolo E."/>
            <person name="De Paoli E."/>
            <person name="Dittami S."/>
            <person name="Maumus F."/>
            <person name="Michel G."/>
            <person name="Kersting A."/>
            <person name="Lauritano C."/>
            <person name="Lohaus R."/>
            <person name="Toepel M."/>
            <person name="Tonon T."/>
            <person name="Vanneste K."/>
            <person name="Amirebrahimi M."/>
            <person name="Brakel J."/>
            <person name="Bostroem C."/>
            <person name="Chovatia M."/>
            <person name="Grimwood J."/>
            <person name="Jenkins J.W."/>
            <person name="Jueterbock A."/>
            <person name="Mraz A."/>
            <person name="Stam W.T."/>
            <person name="Tice H."/>
            <person name="Bornberg-Bauer E."/>
            <person name="Green P.J."/>
            <person name="Pearson G.A."/>
            <person name="Procaccini G."/>
            <person name="Duarte C.M."/>
            <person name="Schmutz J."/>
            <person name="Reusch T.B.H."/>
            <person name="Van de Peer Y."/>
        </authorList>
    </citation>
    <scope>NUCLEOTIDE SEQUENCE [LARGE SCALE GENOMIC DNA]</scope>
    <source>
        <strain evidence="2">cv. Finnish</strain>
    </source>
</reference>
<comment type="caution">
    <text evidence="1">The sequence shown here is derived from an EMBL/GenBank/DDBJ whole genome shotgun (WGS) entry which is preliminary data.</text>
</comment>
<protein>
    <submittedName>
        <fullName evidence="1">Uncharacterized protein</fullName>
    </submittedName>
</protein>
<dbReference type="Proteomes" id="UP000036987">
    <property type="component" value="Unassembled WGS sequence"/>
</dbReference>
<dbReference type="EMBL" id="LFYR01001146">
    <property type="protein sequence ID" value="KMZ64481.1"/>
    <property type="molecule type" value="Genomic_DNA"/>
</dbReference>
<proteinExistence type="predicted"/>
<name>A0A0K9P617_ZOSMR</name>
<gene>
    <name evidence="1" type="ORF">ZOSMA_367G00010</name>
</gene>
<keyword evidence="2" id="KW-1185">Reference proteome</keyword>
<evidence type="ECO:0000313" key="1">
    <source>
        <dbReference type="EMBL" id="KMZ64481.1"/>
    </source>
</evidence>
<dbReference type="AlphaFoldDB" id="A0A0K9P617"/>
<accession>A0A0K9P617</accession>